<feature type="transmembrane region" description="Helical" evidence="7">
    <location>
        <begin position="267"/>
        <end position="289"/>
    </location>
</feature>
<dbReference type="GO" id="GO:0003676">
    <property type="term" value="F:nucleic acid binding"/>
    <property type="evidence" value="ECO:0007669"/>
    <property type="project" value="InterPro"/>
</dbReference>
<dbReference type="AlphaFoldDB" id="A0AAN8LNZ8"/>
<dbReference type="PANTHER" id="PTHR20855">
    <property type="entry name" value="ADIPOR/PROGESTIN RECEPTOR-RELATED"/>
    <property type="match status" value="1"/>
</dbReference>
<comment type="caution">
    <text evidence="9">The sequence shown here is derived from an EMBL/GenBank/DDBJ whole genome shotgun (WGS) entry which is preliminary data.</text>
</comment>
<evidence type="ECO:0000313" key="10">
    <source>
        <dbReference type="Proteomes" id="UP001356427"/>
    </source>
</evidence>
<dbReference type="InterPro" id="IPR036397">
    <property type="entry name" value="RNaseH_sf"/>
</dbReference>
<feature type="transmembrane region" description="Helical" evidence="7">
    <location>
        <begin position="205"/>
        <end position="224"/>
    </location>
</feature>
<accession>A0AAN8LNZ8</accession>
<dbReference type="GO" id="GO:0046872">
    <property type="term" value="F:metal ion binding"/>
    <property type="evidence" value="ECO:0007669"/>
    <property type="project" value="UniProtKB-KW"/>
</dbReference>
<dbReference type="GO" id="GO:0016020">
    <property type="term" value="C:membrane"/>
    <property type="evidence" value="ECO:0007669"/>
    <property type="project" value="UniProtKB-SubCell"/>
</dbReference>
<evidence type="ECO:0000256" key="4">
    <source>
        <dbReference type="ARBA" id="ARBA00022989"/>
    </source>
</evidence>
<organism evidence="9 10">
    <name type="scientific">Coregonus suidteri</name>
    <dbReference type="NCBI Taxonomy" id="861788"/>
    <lineage>
        <taxon>Eukaryota</taxon>
        <taxon>Metazoa</taxon>
        <taxon>Chordata</taxon>
        <taxon>Craniata</taxon>
        <taxon>Vertebrata</taxon>
        <taxon>Euteleostomi</taxon>
        <taxon>Actinopterygii</taxon>
        <taxon>Neopterygii</taxon>
        <taxon>Teleostei</taxon>
        <taxon>Protacanthopterygii</taxon>
        <taxon>Salmoniformes</taxon>
        <taxon>Salmonidae</taxon>
        <taxon>Coregoninae</taxon>
        <taxon>Coregonus</taxon>
    </lineage>
</organism>
<gene>
    <name evidence="9" type="ORF">J4Q44_G00176910</name>
</gene>
<dbReference type="Pfam" id="PF13358">
    <property type="entry name" value="DDE_3"/>
    <property type="match status" value="1"/>
</dbReference>
<dbReference type="EMBL" id="JAGTTL010000015">
    <property type="protein sequence ID" value="KAK6312027.1"/>
    <property type="molecule type" value="Genomic_DNA"/>
</dbReference>
<keyword evidence="5 7" id="KW-0472">Membrane</keyword>
<keyword evidence="3 7" id="KW-0812">Transmembrane</keyword>
<evidence type="ECO:0000259" key="8">
    <source>
        <dbReference type="Pfam" id="PF13358"/>
    </source>
</evidence>
<keyword evidence="10" id="KW-1185">Reference proteome</keyword>
<reference evidence="9 10" key="1">
    <citation type="submission" date="2021-04" db="EMBL/GenBank/DDBJ databases">
        <authorList>
            <person name="De Guttry C."/>
            <person name="Zahm M."/>
            <person name="Klopp C."/>
            <person name="Cabau C."/>
            <person name="Louis A."/>
            <person name="Berthelot C."/>
            <person name="Parey E."/>
            <person name="Roest Crollius H."/>
            <person name="Montfort J."/>
            <person name="Robinson-Rechavi M."/>
            <person name="Bucao C."/>
            <person name="Bouchez O."/>
            <person name="Gislard M."/>
            <person name="Lluch J."/>
            <person name="Milhes M."/>
            <person name="Lampietro C."/>
            <person name="Lopez Roques C."/>
            <person name="Donnadieu C."/>
            <person name="Braasch I."/>
            <person name="Desvignes T."/>
            <person name="Postlethwait J."/>
            <person name="Bobe J."/>
            <person name="Wedekind C."/>
            <person name="Guiguen Y."/>
        </authorList>
    </citation>
    <scope>NUCLEOTIDE SEQUENCE [LARGE SCALE GENOMIC DNA]</scope>
    <source>
        <strain evidence="9">Cs_M1</strain>
        <tissue evidence="9">Blood</tissue>
    </source>
</reference>
<evidence type="ECO:0000256" key="2">
    <source>
        <dbReference type="ARBA" id="ARBA00007018"/>
    </source>
</evidence>
<sequence length="426" mass="48499">MDGAMYREILANNLLPSVRALKMGRGWVFQHDNDPKHTARATKEWLRKKHLKVLEWPSQSPDLNPIENLWRELKVRIAQRQPRNLKDLEKSLRNSVTVELPCSAAVIVAEAKQELVEGIPLLCFLFLIPLNFPWSQISVTWLGVVHFLACLSPQLGSVLYHLFMNHEGGEPVYHTLLTLDMCGICMINTLDCIRSLFYMHNELGNIYTHGIPLLCFLFLIPLNFPWSQISVTWLGVVHFLACLSPQLGSVLYHLFMNHEGGEPVYHTLLTLDMCGICMINTLGALPIVYSTLLCYPFTRTVALVVYILLSSYAIYSAITARSSVRRLRSFAWQALFRFSFFLLRWVGVGGGSPTSLQHFLTMDALAVLGGIINIARIPERFRPGLFDYWCNSHQIMHVLVVGSILYLHWGVLDDLLWINSHHCPSD</sequence>
<feature type="binding site" evidence="6">
    <location>
        <position position="253"/>
    </location>
    <ligand>
        <name>Zn(2+)</name>
        <dbReference type="ChEBI" id="CHEBI:29105"/>
    </ligand>
</feature>
<feature type="binding site" evidence="6">
    <location>
        <position position="397"/>
    </location>
    <ligand>
        <name>Zn(2+)</name>
        <dbReference type="ChEBI" id="CHEBI:29105"/>
    </ligand>
</feature>
<dbReference type="GO" id="GO:0038023">
    <property type="term" value="F:signaling receptor activity"/>
    <property type="evidence" value="ECO:0007669"/>
    <property type="project" value="TreeGrafter"/>
</dbReference>
<feature type="transmembrane region" description="Helical" evidence="7">
    <location>
        <begin position="301"/>
        <end position="318"/>
    </location>
</feature>
<feature type="binding site" evidence="6">
    <location>
        <position position="393"/>
    </location>
    <ligand>
        <name>Zn(2+)</name>
        <dbReference type="ChEBI" id="CHEBI:29105"/>
    </ligand>
</feature>
<feature type="transmembrane region" description="Helical" evidence="7">
    <location>
        <begin position="356"/>
        <end position="375"/>
    </location>
</feature>
<keyword evidence="6" id="KW-0479">Metal-binding</keyword>
<protein>
    <recommendedName>
        <fullName evidence="8">Tc1-like transposase DDE domain-containing protein</fullName>
    </recommendedName>
</protein>
<evidence type="ECO:0000256" key="1">
    <source>
        <dbReference type="ARBA" id="ARBA00004141"/>
    </source>
</evidence>
<comment type="similarity">
    <text evidence="2">Belongs to the ADIPOR family.</text>
</comment>
<dbReference type="InterPro" id="IPR004254">
    <property type="entry name" value="AdipoR/HlyIII-related"/>
</dbReference>
<dbReference type="PANTHER" id="PTHR20855:SF138">
    <property type="entry name" value="PROGESTIN AND ADIPOQ RECEPTOR FAMILY MEMBER 4"/>
    <property type="match status" value="1"/>
</dbReference>
<evidence type="ECO:0000256" key="5">
    <source>
        <dbReference type="ARBA" id="ARBA00023136"/>
    </source>
</evidence>
<evidence type="ECO:0000313" key="9">
    <source>
        <dbReference type="EMBL" id="KAK6312027.1"/>
    </source>
</evidence>
<keyword evidence="6" id="KW-0862">Zinc</keyword>
<evidence type="ECO:0000256" key="3">
    <source>
        <dbReference type="ARBA" id="ARBA00022692"/>
    </source>
</evidence>
<dbReference type="Pfam" id="PF03006">
    <property type="entry name" value="HlyIII"/>
    <property type="match status" value="1"/>
</dbReference>
<feature type="transmembrane region" description="Helical" evidence="7">
    <location>
        <begin position="230"/>
        <end position="255"/>
    </location>
</feature>
<evidence type="ECO:0000256" key="7">
    <source>
        <dbReference type="SAM" id="Phobius"/>
    </source>
</evidence>
<dbReference type="Proteomes" id="UP001356427">
    <property type="component" value="Unassembled WGS sequence"/>
</dbReference>
<evidence type="ECO:0000256" key="6">
    <source>
        <dbReference type="PIRSR" id="PIRSR604254-1"/>
    </source>
</evidence>
<dbReference type="Gene3D" id="3.30.420.10">
    <property type="entry name" value="Ribonuclease H-like superfamily/Ribonuclease H"/>
    <property type="match status" value="1"/>
</dbReference>
<comment type="subcellular location">
    <subcellularLocation>
        <location evidence="1">Membrane</location>
        <topology evidence="1">Multi-pass membrane protein</topology>
    </subcellularLocation>
</comment>
<keyword evidence="4 7" id="KW-1133">Transmembrane helix</keyword>
<name>A0AAN8LNZ8_9TELE</name>
<feature type="transmembrane region" description="Helical" evidence="7">
    <location>
        <begin position="395"/>
        <end position="412"/>
    </location>
</feature>
<dbReference type="InterPro" id="IPR038717">
    <property type="entry name" value="Tc1-like_DDE_dom"/>
</dbReference>
<proteinExistence type="inferred from homology"/>
<feature type="domain" description="Tc1-like transposase DDE" evidence="8">
    <location>
        <begin position="26"/>
        <end position="88"/>
    </location>
</feature>